<accession>A0A3S2W6V8</accession>
<dbReference type="PROSITE" id="PS50003">
    <property type="entry name" value="PH_DOMAIN"/>
    <property type="match status" value="1"/>
</dbReference>
<reference evidence="3" key="1">
    <citation type="submission" date="2019-01" db="EMBL/GenBank/DDBJ databases">
        <title>Gri0909 isolated from a small marine red alga.</title>
        <authorList>
            <person name="Kim J."/>
            <person name="Jeong S.E."/>
            <person name="Jeon C.O."/>
        </authorList>
    </citation>
    <scope>NUCLEOTIDE SEQUENCE [LARGE SCALE GENOMIC DNA]</scope>
    <source>
        <strain evidence="3">Gri0909</strain>
    </source>
</reference>
<feature type="domain" description="PH" evidence="1">
    <location>
        <begin position="1"/>
        <end position="21"/>
    </location>
</feature>
<dbReference type="RefSeq" id="WP_127764092.1">
    <property type="nucleotide sequence ID" value="NZ_SADE01000001.1"/>
</dbReference>
<protein>
    <recommendedName>
        <fullName evidence="1">PH domain-containing protein</fullName>
    </recommendedName>
</protein>
<gene>
    <name evidence="2" type="ORF">EOI86_05460</name>
</gene>
<keyword evidence="3" id="KW-1185">Reference proteome</keyword>
<sequence length="407" mass="45728">MHAKDDQSRQSWIDAFLDMSRHKPEGASMSEVRSCIIKLDDILHRNWKLGKNIILAWTPSHEGLDILIVPHHSIIDYITSPNRIEEVSFIFQIISGRKQVTPRWLKRIAAALGTEIVSVDLGFATGRWLDDETVEALIRRYSLSHGTDRAVALFDAVGFSLLSPLEQVTQLNSLAYSVNSAHAKLRDKSITIKFARSTTGDGFYIWNRTSSLQANRDLYHFMHLILADNAIAQRKATSNSVPKLRAAFHIGDHYEFYQSEGLSPTTFSYIVGDVTIELARMIERAIPGQIIMGDFDITTPHPLTGEDWHLGTREFIETAQLNLADLNGLVLSDDEISDIKVYLTGPPVKEGGFGINRYRIQDKHGRSRSVFNAKVNIYRQAKDPIFLGIQDNQLGPFQTIGIETLAG</sequence>
<evidence type="ECO:0000313" key="2">
    <source>
        <dbReference type="EMBL" id="RVU38720.1"/>
    </source>
</evidence>
<organism evidence="2 3">
    <name type="scientific">Hwanghaeella grinnelliae</name>
    <dbReference type="NCBI Taxonomy" id="2500179"/>
    <lineage>
        <taxon>Bacteria</taxon>
        <taxon>Pseudomonadati</taxon>
        <taxon>Pseudomonadota</taxon>
        <taxon>Alphaproteobacteria</taxon>
        <taxon>Rhodospirillales</taxon>
        <taxon>Rhodospirillaceae</taxon>
        <taxon>Hwanghaeella</taxon>
    </lineage>
</organism>
<dbReference type="AlphaFoldDB" id="A0A3S2W6V8"/>
<dbReference type="InterPro" id="IPR001849">
    <property type="entry name" value="PH_domain"/>
</dbReference>
<dbReference type="Proteomes" id="UP000287447">
    <property type="component" value="Unassembled WGS sequence"/>
</dbReference>
<evidence type="ECO:0000313" key="3">
    <source>
        <dbReference type="Proteomes" id="UP000287447"/>
    </source>
</evidence>
<dbReference type="OrthoDB" id="7339726at2"/>
<evidence type="ECO:0000259" key="1">
    <source>
        <dbReference type="PROSITE" id="PS50003"/>
    </source>
</evidence>
<proteinExistence type="predicted"/>
<comment type="caution">
    <text evidence="2">The sequence shown here is derived from an EMBL/GenBank/DDBJ whole genome shotgun (WGS) entry which is preliminary data.</text>
</comment>
<name>A0A3S2W6V8_9PROT</name>
<dbReference type="EMBL" id="SADE01000001">
    <property type="protein sequence ID" value="RVU38720.1"/>
    <property type="molecule type" value="Genomic_DNA"/>
</dbReference>